<evidence type="ECO:0000313" key="6">
    <source>
        <dbReference type="EMBL" id="GGX66898.1"/>
    </source>
</evidence>
<feature type="transmembrane region" description="Helical" evidence="3">
    <location>
        <begin position="250"/>
        <end position="280"/>
    </location>
</feature>
<dbReference type="InterPro" id="IPR045351">
    <property type="entry name" value="DUF6531"/>
</dbReference>
<dbReference type="InterPro" id="IPR031325">
    <property type="entry name" value="RHS_repeat"/>
</dbReference>
<name>A0A918NH67_9ACTN</name>
<gene>
    <name evidence="6" type="ORF">GCM10010515_38260</name>
</gene>
<keyword evidence="7" id="KW-1185">Reference proteome</keyword>
<evidence type="ECO:0000259" key="4">
    <source>
        <dbReference type="Pfam" id="PF20148"/>
    </source>
</evidence>
<dbReference type="InterPro" id="IPR050708">
    <property type="entry name" value="T6SS_VgrG/RHS"/>
</dbReference>
<keyword evidence="1" id="KW-0677">Repeat</keyword>
<dbReference type="PANTHER" id="PTHR32305:SF15">
    <property type="entry name" value="PROTEIN RHSA-RELATED"/>
    <property type="match status" value="1"/>
</dbReference>
<feature type="region of interest" description="Disordered" evidence="2">
    <location>
        <begin position="141"/>
        <end position="162"/>
    </location>
</feature>
<dbReference type="Pfam" id="PF20148">
    <property type="entry name" value="DUF6531"/>
    <property type="match status" value="1"/>
</dbReference>
<dbReference type="NCBIfam" id="TIGR01643">
    <property type="entry name" value="YD_repeat_2x"/>
    <property type="match status" value="13"/>
</dbReference>
<keyword evidence="3" id="KW-0472">Membrane</keyword>
<accession>A0A918NH67</accession>
<dbReference type="Pfam" id="PF25023">
    <property type="entry name" value="TEN_YD-shell"/>
    <property type="match status" value="1"/>
</dbReference>
<dbReference type="SUPFAM" id="SSF69304">
    <property type="entry name" value="Tricorn protease N-terminal domain"/>
    <property type="match status" value="1"/>
</dbReference>
<dbReference type="NCBIfam" id="TIGR03696">
    <property type="entry name" value="Rhs_assc_core"/>
    <property type="match status" value="1"/>
</dbReference>
<reference evidence="6" key="2">
    <citation type="submission" date="2020-09" db="EMBL/GenBank/DDBJ databases">
        <authorList>
            <person name="Sun Q."/>
            <person name="Ohkuma M."/>
        </authorList>
    </citation>
    <scope>NUCLEOTIDE SEQUENCE</scope>
    <source>
        <strain evidence="6">JCM 4956</strain>
    </source>
</reference>
<feature type="region of interest" description="Disordered" evidence="2">
    <location>
        <begin position="1398"/>
        <end position="1426"/>
    </location>
</feature>
<dbReference type="PRINTS" id="PR00394">
    <property type="entry name" value="RHSPROTEIN"/>
</dbReference>
<feature type="domain" description="Teneurin-like YD-shell" evidence="5">
    <location>
        <begin position="1104"/>
        <end position="1355"/>
    </location>
</feature>
<evidence type="ECO:0000256" key="1">
    <source>
        <dbReference type="ARBA" id="ARBA00022737"/>
    </source>
</evidence>
<dbReference type="Pfam" id="PF05593">
    <property type="entry name" value="RHS_repeat"/>
    <property type="match status" value="7"/>
</dbReference>
<sequence length="1504" mass="162736">MVAGYRPTDWHVLDLEKDPTPGDPVRVKSLARSLHAFADDVQDALRLVKGMAEEDAVLAMAGRTAEVFRDEFSGVPKNLRKLKRSYDLAGDALAAYWPQLERAQALADKALADGRVARADLSSATSRLSSADSWVARAGEEADKYKEDRGAGKDVPKPDEAKVRAATRDAQSARAAHASARSDVASAQGALDAAKKMAADARRMREDAAGEAKRKLDEASDAGIRNRRWYEEVGDWFVDNWDTIVAVCKVVVAVLGVIALIIGGPILGAIVLIAALIVLADTLSKYAKGQASLWDVAFAALDCIPGMKGLTTLGGLAKGLKSLGKLGLKGMAKGLKNGLRRGADDAVGASKPAKGRCKNGDPVDMVSGEMLMEETDVELPGLLPLVLRRTHLSTYEWGTCFGPSWASTLDERLELDAAGAVFAAEDGMILLYPVPAPGASVMPLEGPRWPLDWDGAPGAPIRVTDPATGRTRHFAPAAELAGNHEAFVLPLAAVTDRDGRRVDFDRDADGTPTAVRDSAGRLLHVDTEDGRVVRLRLRNESDGPDGTTLLRYGYDADGHLTEVTDSSGLPLGFTYDERARVTSWTDRNGSWYRFTYDDQDRCIRGEGADGFLSCTIAYDAEARETRYTDSLGHTTTYRHNELRQLVAQTDPLGNTTYAEWDRHNRLLSRTDPLGRTSRFTYDEHGNPTSVSRPDGTVTTGEYDAAGRPSSVTLPTGGRHEYVYDEHGHPTATTAPDGAVTGFSYDASGGLLSVTNALGAVHRAEPGALGLPDATTAPLGGTTRVTRDPFGRVTESVDATGATTRTAWTVEGRPAERVMADGSSEHWSYDGEGNTVRHTGPDGRTVTHTFTHFDRPLARTDHDGSTVRFVHDTELRLTSVTSASGAVWSYTYDPAGRLVGETDFNGRTLSYSYDAAGALTRRVNGAGEVTTYARDACGRVVERRSGDTVTAFAYDAAGRLVAAVTPDTVLDLTRDAVGRVVGEECNGRALRSTYDALGRRVERRTPSGAVSRWEWDANNRPAQVRLAGGALAFAYGAAGHETERRLGGTAVLAQEWDAGHRLTGQTVTGQAAQGPGPSGEPLLHRSYTYGRDGGLTAVEDGAHGTRRFTHDRLGRVESVSATGWSERYTYDAAGNVSRAETPEGPQGERVHDGTLVRRAGHITYVHDAQGRQVRQSRKLLSGGAREWTYTWDAEDRLTGVTTPDGRRWAYVYDGLGRRVAKRLLSDDGRTVEETVFTWDGSRLAEQSGSAGSTTRSWEWAPGTHRALLQIDRDEVDRRFYAIVTDLVGTPTELVDEEGRIAWRARTTLWGTSVGGQSGPVDCPLRFPGQYHDDETGLRYNFRRYYDPGNARYISPDPLGLAPAPNHHAYVGNPLRFTDPLGLVSCESSNHGISSRRETHIEGQHGPGAQDRVREAADPTGPEPSLPGEFYDDFLWDGDNFVLGRRLMEGVDGTPAIPNPRALAGQDTHLHRFDYGEPVGINGSGRETSVVEVVIRDGNIHTAYPI</sequence>
<dbReference type="InterPro" id="IPR022385">
    <property type="entry name" value="Rhs_assc_core"/>
</dbReference>
<evidence type="ECO:0000259" key="5">
    <source>
        <dbReference type="Pfam" id="PF25023"/>
    </source>
</evidence>
<evidence type="ECO:0000256" key="2">
    <source>
        <dbReference type="SAM" id="MobiDB-lite"/>
    </source>
</evidence>
<keyword evidence="3" id="KW-0812">Transmembrane</keyword>
<dbReference type="Gene3D" id="2.180.10.10">
    <property type="entry name" value="RHS repeat-associated core"/>
    <property type="match status" value="3"/>
</dbReference>
<reference evidence="6" key="1">
    <citation type="journal article" date="2014" name="Int. J. Syst. Evol. Microbiol.">
        <title>Complete genome sequence of Corynebacterium casei LMG S-19264T (=DSM 44701T), isolated from a smear-ripened cheese.</title>
        <authorList>
            <consortium name="US DOE Joint Genome Institute (JGI-PGF)"/>
            <person name="Walter F."/>
            <person name="Albersmeier A."/>
            <person name="Kalinowski J."/>
            <person name="Ruckert C."/>
        </authorList>
    </citation>
    <scope>NUCLEOTIDE SEQUENCE</scope>
    <source>
        <strain evidence="6">JCM 4956</strain>
    </source>
</reference>
<dbReference type="InterPro" id="IPR056823">
    <property type="entry name" value="TEN-like_YD-shell"/>
</dbReference>
<feature type="compositionally biased region" description="Polar residues" evidence="2">
    <location>
        <begin position="686"/>
        <end position="699"/>
    </location>
</feature>
<keyword evidence="3" id="KW-1133">Transmembrane helix</keyword>
<proteinExistence type="predicted"/>
<feature type="region of interest" description="Disordered" evidence="2">
    <location>
        <begin position="823"/>
        <end position="842"/>
    </location>
</feature>
<comment type="caution">
    <text evidence="6">The sequence shown here is derived from an EMBL/GenBank/DDBJ whole genome shotgun (WGS) entry which is preliminary data.</text>
</comment>
<organism evidence="6 7">
    <name type="scientific">Streptomyces fructofermentans</name>
    <dbReference type="NCBI Taxonomy" id="152141"/>
    <lineage>
        <taxon>Bacteria</taxon>
        <taxon>Bacillati</taxon>
        <taxon>Actinomycetota</taxon>
        <taxon>Actinomycetes</taxon>
        <taxon>Kitasatosporales</taxon>
        <taxon>Streptomycetaceae</taxon>
        <taxon>Streptomyces</taxon>
    </lineage>
</organism>
<dbReference type="EMBL" id="BMWD01000012">
    <property type="protein sequence ID" value="GGX66898.1"/>
    <property type="molecule type" value="Genomic_DNA"/>
</dbReference>
<dbReference type="Proteomes" id="UP000645555">
    <property type="component" value="Unassembled WGS sequence"/>
</dbReference>
<feature type="domain" description="DUF6531" evidence="4">
    <location>
        <begin position="360"/>
        <end position="431"/>
    </location>
</feature>
<protein>
    <recommendedName>
        <fullName evidence="8">Rhs protein</fullName>
    </recommendedName>
</protein>
<evidence type="ECO:0008006" key="8">
    <source>
        <dbReference type="Google" id="ProtNLM"/>
    </source>
</evidence>
<feature type="region of interest" description="Disordered" evidence="2">
    <location>
        <begin position="678"/>
        <end position="716"/>
    </location>
</feature>
<dbReference type="InterPro" id="IPR006530">
    <property type="entry name" value="YD"/>
</dbReference>
<evidence type="ECO:0000256" key="3">
    <source>
        <dbReference type="SAM" id="Phobius"/>
    </source>
</evidence>
<dbReference type="PANTHER" id="PTHR32305">
    <property type="match status" value="1"/>
</dbReference>
<evidence type="ECO:0000313" key="7">
    <source>
        <dbReference type="Proteomes" id="UP000645555"/>
    </source>
</evidence>